<name>A0ABN9RPD7_9DINO</name>
<comment type="caution">
    <text evidence="2">The sequence shown here is derived from an EMBL/GenBank/DDBJ whole genome shotgun (WGS) entry which is preliminary data.</text>
</comment>
<accession>A0ABN9RPD7</accession>
<evidence type="ECO:0000313" key="2">
    <source>
        <dbReference type="EMBL" id="CAK0821082.1"/>
    </source>
</evidence>
<dbReference type="Proteomes" id="UP001189429">
    <property type="component" value="Unassembled WGS sequence"/>
</dbReference>
<feature type="region of interest" description="Disordered" evidence="1">
    <location>
        <begin position="71"/>
        <end position="126"/>
    </location>
</feature>
<dbReference type="EMBL" id="CAUYUJ010007535">
    <property type="protein sequence ID" value="CAK0821082.1"/>
    <property type="molecule type" value="Genomic_DNA"/>
</dbReference>
<reference evidence="2" key="1">
    <citation type="submission" date="2023-10" db="EMBL/GenBank/DDBJ databases">
        <authorList>
            <person name="Chen Y."/>
            <person name="Shah S."/>
            <person name="Dougan E. K."/>
            <person name="Thang M."/>
            <person name="Chan C."/>
        </authorList>
    </citation>
    <scope>NUCLEOTIDE SEQUENCE [LARGE SCALE GENOMIC DNA]</scope>
</reference>
<evidence type="ECO:0000256" key="1">
    <source>
        <dbReference type="SAM" id="MobiDB-lite"/>
    </source>
</evidence>
<evidence type="ECO:0000313" key="3">
    <source>
        <dbReference type="Proteomes" id="UP001189429"/>
    </source>
</evidence>
<proteinExistence type="predicted"/>
<protein>
    <submittedName>
        <fullName evidence="2">Uncharacterized protein</fullName>
    </submittedName>
</protein>
<organism evidence="2 3">
    <name type="scientific">Prorocentrum cordatum</name>
    <dbReference type="NCBI Taxonomy" id="2364126"/>
    <lineage>
        <taxon>Eukaryota</taxon>
        <taxon>Sar</taxon>
        <taxon>Alveolata</taxon>
        <taxon>Dinophyceae</taxon>
        <taxon>Prorocentrales</taxon>
        <taxon>Prorocentraceae</taxon>
        <taxon>Prorocentrum</taxon>
    </lineage>
</organism>
<feature type="compositionally biased region" description="Basic residues" evidence="1">
    <location>
        <begin position="1"/>
        <end position="18"/>
    </location>
</feature>
<gene>
    <name evidence="2" type="ORF">PCOR1329_LOCUS22506</name>
</gene>
<keyword evidence="3" id="KW-1185">Reference proteome</keyword>
<sequence>MVRGGPRKRGTGRGKKPPQRNIREVAVNPRGSKAALPHSSSRASGWGSANAMDDISARTCASSSWTLASLAAASRASPRPTPAAPPRAAAPRAGRRPPPRPPPAGPRPAHCCAPPGLPAGGAQGLEAQLPQAARAVLGPQLRMPQRGHEDVAVLRAVVPGLVLEGVVEAQGAARLPAEKGAVGHPQPRASGGDEAEMAVELRVRGPAVGLQAGTGR</sequence>
<feature type="region of interest" description="Disordered" evidence="1">
    <location>
        <begin position="1"/>
        <end position="49"/>
    </location>
</feature>